<dbReference type="Proteomes" id="UP000324800">
    <property type="component" value="Unassembled WGS sequence"/>
</dbReference>
<evidence type="ECO:0000313" key="1">
    <source>
        <dbReference type="EMBL" id="KAA6360049.1"/>
    </source>
</evidence>
<protein>
    <submittedName>
        <fullName evidence="1">Uncharacterized protein</fullName>
    </submittedName>
</protein>
<evidence type="ECO:0000313" key="2">
    <source>
        <dbReference type="Proteomes" id="UP000324800"/>
    </source>
</evidence>
<gene>
    <name evidence="1" type="ORF">EZS28_044424</name>
</gene>
<sequence length="112" mass="12162">MLLNSIGSVQGYGNVITDLSIVDNEIAPQKNSTFVDVESVQTITGAKTFLDPITIFNVDGSNILTSGGYKSENHYVRALNEIDETITGTKTFQNDITAADGKWRQTCIKCGQ</sequence>
<dbReference type="AlphaFoldDB" id="A0A5J4TQ40"/>
<dbReference type="EMBL" id="SNRW01027502">
    <property type="protein sequence ID" value="KAA6360049.1"/>
    <property type="molecule type" value="Genomic_DNA"/>
</dbReference>
<name>A0A5J4TQ40_9EUKA</name>
<reference evidence="1 2" key="1">
    <citation type="submission" date="2019-03" db="EMBL/GenBank/DDBJ databases">
        <title>Single cell metagenomics reveals metabolic interactions within the superorganism composed of flagellate Streblomastix strix and complex community of Bacteroidetes bacteria on its surface.</title>
        <authorList>
            <person name="Treitli S.C."/>
            <person name="Kolisko M."/>
            <person name="Husnik F."/>
            <person name="Keeling P."/>
            <person name="Hampl V."/>
        </authorList>
    </citation>
    <scope>NUCLEOTIDE SEQUENCE [LARGE SCALE GENOMIC DNA]</scope>
    <source>
        <strain evidence="1">ST1C</strain>
    </source>
</reference>
<proteinExistence type="predicted"/>
<accession>A0A5J4TQ40</accession>
<comment type="caution">
    <text evidence="1">The sequence shown here is derived from an EMBL/GenBank/DDBJ whole genome shotgun (WGS) entry which is preliminary data.</text>
</comment>
<organism evidence="1 2">
    <name type="scientific">Streblomastix strix</name>
    <dbReference type="NCBI Taxonomy" id="222440"/>
    <lineage>
        <taxon>Eukaryota</taxon>
        <taxon>Metamonada</taxon>
        <taxon>Preaxostyla</taxon>
        <taxon>Oxymonadida</taxon>
        <taxon>Streblomastigidae</taxon>
        <taxon>Streblomastix</taxon>
    </lineage>
</organism>